<evidence type="ECO:0000313" key="8">
    <source>
        <dbReference type="EMBL" id="QDT37693.1"/>
    </source>
</evidence>
<evidence type="ECO:0000256" key="1">
    <source>
        <dbReference type="ARBA" id="ARBA00004651"/>
    </source>
</evidence>
<evidence type="ECO:0000256" key="7">
    <source>
        <dbReference type="SAM" id="MobiDB-lite"/>
    </source>
</evidence>
<dbReference type="InterPro" id="IPR027417">
    <property type="entry name" value="P-loop_NTPase"/>
</dbReference>
<dbReference type="RefSeq" id="WP_145363785.1">
    <property type="nucleotide sequence ID" value="NZ_CP036268.1"/>
</dbReference>
<comment type="similarity">
    <text evidence="2">Belongs to the VirD4/TraG family.</text>
</comment>
<dbReference type="InterPro" id="IPR003688">
    <property type="entry name" value="TraG/VirD4"/>
</dbReference>
<evidence type="ECO:0000313" key="9">
    <source>
        <dbReference type="Proteomes" id="UP000317318"/>
    </source>
</evidence>
<feature type="region of interest" description="Disordered" evidence="7">
    <location>
        <begin position="1"/>
        <end position="30"/>
    </location>
</feature>
<dbReference type="CDD" id="cd01127">
    <property type="entry name" value="TrwB_TraG_TraD_VirD4"/>
    <property type="match status" value="2"/>
</dbReference>
<keyword evidence="5" id="KW-1133">Transmembrane helix</keyword>
<keyword evidence="6" id="KW-0472">Membrane</keyword>
<keyword evidence="9" id="KW-1185">Reference proteome</keyword>
<dbReference type="InterPro" id="IPR051539">
    <property type="entry name" value="T4SS-coupling_protein"/>
</dbReference>
<dbReference type="SUPFAM" id="SSF52540">
    <property type="entry name" value="P-loop containing nucleoside triphosphate hydrolases"/>
    <property type="match status" value="1"/>
</dbReference>
<dbReference type="KEGG" id="svp:Pan189_20750"/>
<sequence length="504" mass="55317">MLNRTQPPAFLADLPRGTPGTAQQGPRQSQEFASLKEIQTRLAYDRDGVFLGIVDAAIKHDPKARPGADPRYAAGSPKNFVGVNDDRHVFTVASSRSGKGRSVLIPNLLMYPHSTIAIDPKGELATETANHRQSKRGNDVVVLDPFGVSQGCEKLRGGFNPFDGIIERTLIESSILIADALVVDERDGKNVHWSEAAKSFLRGLIVHVKTGAKFEGRRHLGTVRELASMAESGGSKDKLSDVASGMIANDVADGFVRRSAYDFFTKPDNERGGVLSTLNRNLMFLDLPEIKRSVIQSSLSLSALKKKPTTVYLCLPARHMATCSRWLRLLINLTIQSIEMTPASPNMPGRVYMLLDEMPVLGRMESIVSAAGEVAGHGLRMHYVFQDLTQAKDIYGDRWQTFVANSGVVQCFSANDIFTAEWISKRLGRTTVAYSERSGASGMALASQPFAGTGRTETVDLLAPHEVMRYFAREDRHLRQLLLISGQPPVVCQKAYYDKIGSLL</sequence>
<gene>
    <name evidence="8" type="primary">traG</name>
    <name evidence="8" type="ORF">Pan189_20750</name>
</gene>
<reference evidence="8 9" key="1">
    <citation type="submission" date="2019-02" db="EMBL/GenBank/DDBJ databases">
        <title>Deep-cultivation of Planctomycetes and their phenomic and genomic characterization uncovers novel biology.</title>
        <authorList>
            <person name="Wiegand S."/>
            <person name="Jogler M."/>
            <person name="Boedeker C."/>
            <person name="Pinto D."/>
            <person name="Vollmers J."/>
            <person name="Rivas-Marin E."/>
            <person name="Kohn T."/>
            <person name="Peeters S.H."/>
            <person name="Heuer A."/>
            <person name="Rast P."/>
            <person name="Oberbeckmann S."/>
            <person name="Bunk B."/>
            <person name="Jeske O."/>
            <person name="Meyerdierks A."/>
            <person name="Storesund J.E."/>
            <person name="Kallscheuer N."/>
            <person name="Luecker S."/>
            <person name="Lage O.M."/>
            <person name="Pohl T."/>
            <person name="Merkel B.J."/>
            <person name="Hornburger P."/>
            <person name="Mueller R.-W."/>
            <person name="Bruemmer F."/>
            <person name="Labrenz M."/>
            <person name="Spormann A.M."/>
            <person name="Op den Camp H."/>
            <person name="Overmann J."/>
            <person name="Amann R."/>
            <person name="Jetten M.S.M."/>
            <person name="Mascher T."/>
            <person name="Medema M.H."/>
            <person name="Devos D.P."/>
            <person name="Kaster A.-K."/>
            <person name="Ovreas L."/>
            <person name="Rohde M."/>
            <person name="Galperin M.Y."/>
            <person name="Jogler C."/>
        </authorList>
    </citation>
    <scope>NUCLEOTIDE SEQUENCE [LARGE SCALE GENOMIC DNA]</scope>
    <source>
        <strain evidence="8 9">Pan189</strain>
    </source>
</reference>
<comment type="subcellular location">
    <subcellularLocation>
        <location evidence="1">Cell membrane</location>
        <topology evidence="1">Multi-pass membrane protein</topology>
    </subcellularLocation>
</comment>
<dbReference type="PANTHER" id="PTHR37937:SF1">
    <property type="entry name" value="CONJUGATIVE TRANSFER: DNA TRANSPORT"/>
    <property type="match status" value="1"/>
</dbReference>
<keyword evidence="3" id="KW-1003">Cell membrane</keyword>
<keyword evidence="4" id="KW-0812">Transmembrane</keyword>
<dbReference type="OrthoDB" id="9766496at2"/>
<proteinExistence type="inferred from homology"/>
<evidence type="ECO:0000256" key="2">
    <source>
        <dbReference type="ARBA" id="ARBA00008806"/>
    </source>
</evidence>
<evidence type="ECO:0000256" key="3">
    <source>
        <dbReference type="ARBA" id="ARBA00022475"/>
    </source>
</evidence>
<evidence type="ECO:0000256" key="5">
    <source>
        <dbReference type="ARBA" id="ARBA00022989"/>
    </source>
</evidence>
<evidence type="ECO:0000256" key="4">
    <source>
        <dbReference type="ARBA" id="ARBA00022692"/>
    </source>
</evidence>
<evidence type="ECO:0000256" key="6">
    <source>
        <dbReference type="ARBA" id="ARBA00023136"/>
    </source>
</evidence>
<name>A0A517R1G5_9PLAN</name>
<dbReference type="GO" id="GO:0005886">
    <property type="term" value="C:plasma membrane"/>
    <property type="evidence" value="ECO:0007669"/>
    <property type="project" value="UniProtKB-SubCell"/>
</dbReference>
<organism evidence="8 9">
    <name type="scientific">Stratiformator vulcanicus</name>
    <dbReference type="NCBI Taxonomy" id="2527980"/>
    <lineage>
        <taxon>Bacteria</taxon>
        <taxon>Pseudomonadati</taxon>
        <taxon>Planctomycetota</taxon>
        <taxon>Planctomycetia</taxon>
        <taxon>Planctomycetales</taxon>
        <taxon>Planctomycetaceae</taxon>
        <taxon>Stratiformator</taxon>
    </lineage>
</organism>
<dbReference type="AlphaFoldDB" id="A0A517R1G5"/>
<protein>
    <submittedName>
        <fullName evidence="8">Conjugal transfer protein TraG</fullName>
    </submittedName>
</protein>
<dbReference type="EMBL" id="CP036268">
    <property type="protein sequence ID" value="QDT37693.1"/>
    <property type="molecule type" value="Genomic_DNA"/>
</dbReference>
<feature type="compositionally biased region" description="Polar residues" evidence="7">
    <location>
        <begin position="20"/>
        <end position="30"/>
    </location>
</feature>
<dbReference type="PANTHER" id="PTHR37937">
    <property type="entry name" value="CONJUGATIVE TRANSFER: DNA TRANSPORT"/>
    <property type="match status" value="1"/>
</dbReference>
<dbReference type="Pfam" id="PF02534">
    <property type="entry name" value="T4SS-DNA_transf"/>
    <property type="match status" value="1"/>
</dbReference>
<accession>A0A517R1G5</accession>
<dbReference type="Proteomes" id="UP000317318">
    <property type="component" value="Chromosome"/>
</dbReference>
<dbReference type="Gene3D" id="3.40.50.300">
    <property type="entry name" value="P-loop containing nucleotide triphosphate hydrolases"/>
    <property type="match status" value="1"/>
</dbReference>